<keyword evidence="5 11" id="KW-0812">Transmembrane</keyword>
<dbReference type="InterPro" id="IPR003439">
    <property type="entry name" value="ABC_transporter-like_ATP-bd"/>
</dbReference>
<evidence type="ECO:0000313" key="14">
    <source>
        <dbReference type="EMBL" id="PLB53566.1"/>
    </source>
</evidence>
<dbReference type="PROSITE" id="PS50893">
    <property type="entry name" value="ABC_TRANSPORTER_2"/>
    <property type="match status" value="2"/>
</dbReference>
<dbReference type="SUPFAM" id="SSF90123">
    <property type="entry name" value="ABC transporter transmembrane region"/>
    <property type="match status" value="2"/>
</dbReference>
<evidence type="ECO:0000256" key="3">
    <source>
        <dbReference type="ARBA" id="ARBA00022448"/>
    </source>
</evidence>
<gene>
    <name evidence="14" type="ORF">P170DRAFT_376530</name>
</gene>
<feature type="transmembrane region" description="Helical" evidence="11">
    <location>
        <begin position="177"/>
        <end position="195"/>
    </location>
</feature>
<dbReference type="GO" id="GO:0005743">
    <property type="term" value="C:mitochondrial inner membrane"/>
    <property type="evidence" value="ECO:0007669"/>
    <property type="project" value="TreeGrafter"/>
</dbReference>
<dbReference type="GO" id="GO:0005524">
    <property type="term" value="F:ATP binding"/>
    <property type="evidence" value="ECO:0007669"/>
    <property type="project" value="UniProtKB-KW"/>
</dbReference>
<dbReference type="Pfam" id="PF00664">
    <property type="entry name" value="ABC_membrane"/>
    <property type="match status" value="2"/>
</dbReference>
<feature type="domain" description="ABC transmembrane type-1" evidence="13">
    <location>
        <begin position="697"/>
        <end position="983"/>
    </location>
</feature>
<feature type="transmembrane region" description="Helical" evidence="11">
    <location>
        <begin position="692"/>
        <end position="716"/>
    </location>
</feature>
<evidence type="ECO:0000256" key="1">
    <source>
        <dbReference type="ARBA" id="ARBA00004651"/>
    </source>
</evidence>
<feature type="transmembrane region" description="Helical" evidence="11">
    <location>
        <begin position="50"/>
        <end position="74"/>
    </location>
</feature>
<feature type="compositionally biased region" description="Polar residues" evidence="10">
    <location>
        <begin position="649"/>
        <end position="672"/>
    </location>
</feature>
<dbReference type="InterPro" id="IPR027417">
    <property type="entry name" value="P-loop_NTPase"/>
</dbReference>
<reference evidence="14 15" key="1">
    <citation type="submission" date="2016-12" db="EMBL/GenBank/DDBJ databases">
        <title>The genomes of Aspergillus section Nigri reveals drivers in fungal speciation.</title>
        <authorList>
            <consortium name="DOE Joint Genome Institute"/>
            <person name="Vesth T.C."/>
            <person name="Nybo J."/>
            <person name="Theobald S."/>
            <person name="Brandl J."/>
            <person name="Frisvad J.C."/>
            <person name="Nielsen K.F."/>
            <person name="Lyhne E.K."/>
            <person name="Kogle M.E."/>
            <person name="Kuo A."/>
            <person name="Riley R."/>
            <person name="Clum A."/>
            <person name="Nolan M."/>
            <person name="Lipzen A."/>
            <person name="Salamov A."/>
            <person name="Henrissat B."/>
            <person name="Wiebenga A."/>
            <person name="De Vries R.P."/>
            <person name="Grigoriev I.V."/>
            <person name="Mortensen U.H."/>
            <person name="Andersen M.R."/>
            <person name="Baker S.E."/>
        </authorList>
    </citation>
    <scope>NUCLEOTIDE SEQUENCE [LARGE SCALE GENOMIC DNA]</scope>
    <source>
        <strain evidence="14 15">IBT 23096</strain>
    </source>
</reference>
<dbReference type="VEuPathDB" id="FungiDB:P170DRAFT_376530"/>
<dbReference type="InterPro" id="IPR039421">
    <property type="entry name" value="Type_1_exporter"/>
</dbReference>
<dbReference type="SUPFAM" id="SSF52540">
    <property type="entry name" value="P-loop containing nucleoside triphosphate hydrolases"/>
    <property type="match status" value="2"/>
</dbReference>
<evidence type="ECO:0000256" key="7">
    <source>
        <dbReference type="ARBA" id="ARBA00022840"/>
    </source>
</evidence>
<dbReference type="GeneID" id="36553074"/>
<dbReference type="OrthoDB" id="6500128at2759"/>
<proteinExistence type="inferred from homology"/>
<dbReference type="PANTHER" id="PTHR43394:SF27">
    <property type="entry name" value="ATP-DEPENDENT TRANSLOCASE ABCB1-LIKE"/>
    <property type="match status" value="1"/>
</dbReference>
<dbReference type="FunFam" id="3.40.50.300:FF:000251">
    <property type="entry name" value="ABC transporter B family member 19"/>
    <property type="match status" value="1"/>
</dbReference>
<dbReference type="EMBL" id="MSFO01000002">
    <property type="protein sequence ID" value="PLB53566.1"/>
    <property type="molecule type" value="Genomic_DNA"/>
</dbReference>
<evidence type="ECO:0000259" key="12">
    <source>
        <dbReference type="PROSITE" id="PS50893"/>
    </source>
</evidence>
<dbReference type="Proteomes" id="UP000234275">
    <property type="component" value="Unassembled WGS sequence"/>
</dbReference>
<keyword evidence="3" id="KW-0813">Transport</keyword>
<evidence type="ECO:0000256" key="2">
    <source>
        <dbReference type="ARBA" id="ARBA00007577"/>
    </source>
</evidence>
<evidence type="ECO:0000256" key="6">
    <source>
        <dbReference type="ARBA" id="ARBA00022741"/>
    </source>
</evidence>
<evidence type="ECO:0000256" key="10">
    <source>
        <dbReference type="SAM" id="MobiDB-lite"/>
    </source>
</evidence>
<name>A0A2I2GL06_9EURO</name>
<evidence type="ECO:0000256" key="11">
    <source>
        <dbReference type="SAM" id="Phobius"/>
    </source>
</evidence>
<dbReference type="FunFam" id="1.20.1560.10:FF:000057">
    <property type="entry name" value="ABC multidrug transporter SitT"/>
    <property type="match status" value="1"/>
</dbReference>
<dbReference type="FunFam" id="3.40.50.300:FF:000913">
    <property type="entry name" value="ABC multidrug transporter SitT"/>
    <property type="match status" value="1"/>
</dbReference>
<dbReference type="PROSITE" id="PS50929">
    <property type="entry name" value="ABC_TM1F"/>
    <property type="match status" value="2"/>
</dbReference>
<dbReference type="GO" id="GO:0016887">
    <property type="term" value="F:ATP hydrolysis activity"/>
    <property type="evidence" value="ECO:0007669"/>
    <property type="project" value="InterPro"/>
</dbReference>
<dbReference type="InterPro" id="IPR003593">
    <property type="entry name" value="AAA+_ATPase"/>
</dbReference>
<comment type="subcellular location">
    <subcellularLocation>
        <location evidence="1">Cell membrane</location>
        <topology evidence="1">Multi-pass membrane protein</topology>
    </subcellularLocation>
</comment>
<feature type="region of interest" description="Disordered" evidence="10">
    <location>
        <begin position="629"/>
        <end position="672"/>
    </location>
</feature>
<dbReference type="InterPro" id="IPR011527">
    <property type="entry name" value="ABC1_TM_dom"/>
</dbReference>
<feature type="transmembrane region" description="Helical" evidence="11">
    <location>
        <begin position="815"/>
        <end position="835"/>
    </location>
</feature>
<dbReference type="GO" id="GO:0015421">
    <property type="term" value="F:ABC-type oligopeptide transporter activity"/>
    <property type="evidence" value="ECO:0007669"/>
    <property type="project" value="TreeGrafter"/>
</dbReference>
<evidence type="ECO:0000256" key="5">
    <source>
        <dbReference type="ARBA" id="ARBA00022692"/>
    </source>
</evidence>
<dbReference type="Pfam" id="PF00005">
    <property type="entry name" value="ABC_tran"/>
    <property type="match status" value="2"/>
</dbReference>
<comment type="caution">
    <text evidence="14">The sequence shown here is derived from an EMBL/GenBank/DDBJ whole genome shotgun (WGS) entry which is preliminary data.</text>
</comment>
<accession>A0A2I2GL06</accession>
<keyword evidence="6" id="KW-0547">Nucleotide-binding</keyword>
<keyword evidence="15" id="KW-1185">Reference proteome</keyword>
<dbReference type="GO" id="GO:0005886">
    <property type="term" value="C:plasma membrane"/>
    <property type="evidence" value="ECO:0007669"/>
    <property type="project" value="UniProtKB-SubCell"/>
</dbReference>
<keyword evidence="4" id="KW-1003">Cell membrane</keyword>
<comment type="similarity">
    <text evidence="2">Belongs to the ABC transporter superfamily. ABCB family. Multidrug resistance exporter (TC 3.A.1.201) subfamily.</text>
</comment>
<organism evidence="14 15">
    <name type="scientific">Aspergillus steynii IBT 23096</name>
    <dbReference type="NCBI Taxonomy" id="1392250"/>
    <lineage>
        <taxon>Eukaryota</taxon>
        <taxon>Fungi</taxon>
        <taxon>Dikarya</taxon>
        <taxon>Ascomycota</taxon>
        <taxon>Pezizomycotina</taxon>
        <taxon>Eurotiomycetes</taxon>
        <taxon>Eurotiomycetidae</taxon>
        <taxon>Eurotiales</taxon>
        <taxon>Aspergillaceae</taxon>
        <taxon>Aspergillus</taxon>
        <taxon>Aspergillus subgen. Circumdati</taxon>
    </lineage>
</organism>
<feature type="domain" description="ABC transporter" evidence="12">
    <location>
        <begin position="380"/>
        <end position="624"/>
    </location>
</feature>
<evidence type="ECO:0000259" key="13">
    <source>
        <dbReference type="PROSITE" id="PS50929"/>
    </source>
</evidence>
<evidence type="ECO:0000256" key="9">
    <source>
        <dbReference type="ARBA" id="ARBA00023136"/>
    </source>
</evidence>
<dbReference type="CDD" id="cd18577">
    <property type="entry name" value="ABC_6TM_Pgp_ABCB1_D1_like"/>
    <property type="match status" value="1"/>
</dbReference>
<feature type="transmembrane region" description="Helical" evidence="11">
    <location>
        <begin position="736"/>
        <end position="762"/>
    </location>
</feature>
<dbReference type="STRING" id="1392250.A0A2I2GL06"/>
<dbReference type="Gene3D" id="1.20.1560.10">
    <property type="entry name" value="ABC transporter type 1, transmembrane domain"/>
    <property type="match status" value="1"/>
</dbReference>
<evidence type="ECO:0000256" key="4">
    <source>
        <dbReference type="ARBA" id="ARBA00022475"/>
    </source>
</evidence>
<evidence type="ECO:0000313" key="15">
    <source>
        <dbReference type="Proteomes" id="UP000234275"/>
    </source>
</evidence>
<feature type="domain" description="ABC transmembrane type-1" evidence="13">
    <location>
        <begin position="55"/>
        <end position="345"/>
    </location>
</feature>
<feature type="transmembrane region" description="Helical" evidence="11">
    <location>
        <begin position="101"/>
        <end position="128"/>
    </location>
</feature>
<dbReference type="PROSITE" id="PS00211">
    <property type="entry name" value="ABC_TRANSPORTER_1"/>
    <property type="match status" value="2"/>
</dbReference>
<feature type="transmembrane region" description="Helical" evidence="11">
    <location>
        <begin position="280"/>
        <end position="303"/>
    </location>
</feature>
<dbReference type="InterPro" id="IPR017871">
    <property type="entry name" value="ABC_transporter-like_CS"/>
</dbReference>
<dbReference type="GO" id="GO:0090374">
    <property type="term" value="P:oligopeptide export from mitochondrion"/>
    <property type="evidence" value="ECO:0007669"/>
    <property type="project" value="TreeGrafter"/>
</dbReference>
<evidence type="ECO:0000256" key="8">
    <source>
        <dbReference type="ARBA" id="ARBA00022989"/>
    </source>
</evidence>
<dbReference type="PANTHER" id="PTHR43394">
    <property type="entry name" value="ATP-DEPENDENT PERMEASE MDL1, MITOCHONDRIAL"/>
    <property type="match status" value="1"/>
</dbReference>
<dbReference type="RefSeq" id="XP_024708868.1">
    <property type="nucleotide sequence ID" value="XM_024845374.1"/>
</dbReference>
<feature type="transmembrane region" description="Helical" evidence="11">
    <location>
        <begin position="915"/>
        <end position="942"/>
    </location>
</feature>
<dbReference type="CDD" id="cd18578">
    <property type="entry name" value="ABC_6TM_Pgp_ABCB1_D2_like"/>
    <property type="match status" value="1"/>
</dbReference>
<protein>
    <submittedName>
        <fullName evidence="14">P-loop containing nucleoside triphosphate hydrolase protein</fullName>
    </submittedName>
</protein>
<dbReference type="SMART" id="SM00382">
    <property type="entry name" value="AAA"/>
    <property type="match status" value="2"/>
</dbReference>
<feature type="transmembrane region" description="Helical" evidence="11">
    <location>
        <begin position="315"/>
        <end position="337"/>
    </location>
</feature>
<dbReference type="InterPro" id="IPR036640">
    <property type="entry name" value="ABC1_TM_sf"/>
</dbReference>
<keyword evidence="7" id="KW-0067">ATP-binding</keyword>
<feature type="domain" description="ABC transporter" evidence="12">
    <location>
        <begin position="1018"/>
        <end position="1256"/>
    </location>
</feature>
<dbReference type="AlphaFoldDB" id="A0A2I2GL06"/>
<sequence>MGISESAYELTEDQKLIHDDPEGDQGANTRDGAGFAGYWRIFHYADRLDWTLNGIALACSIASGAAMPLMTIIFGQFTTKFSNFAGASGDRDSFKDDVDHFVLWFIYLFVGKFLCTYIATMAISVAGIRTTRALRQAFLSHLLRTEIWYFDTARTGSPATQITTNATRVNQGIAEKLALLVQGLAMFFSAFIVALSAQWKLALIAMSVIPLMFLVFAVCMGFSAGIEANITRTYSDGAALAQEVLSSVRTIHAFWAQSRMTSNYDRYLTLAHNHGKRKTVATGVLASTTYFCVYSGNALAFWQGNRMFQNGEIETAGKVITVVLTILMASSAMGLVFPQLESITHAAAAASELFQIMDKPSDLDPLSEDGLRPDSCMGNIAFHDVNFSYPSRPTARILQGLNLSIPSGRSTALIGASGSGKSTVVGLLERWYKPLSGQITVDGIDIAHLNTKWLRNQIALVQQEPILFQGTVFENVAKGFVESQKILSHAEQLVLVQSACRDSYADEFIQGLPQGYDTYLGERGGTLSGGQRQRIAIARSIVSNPRILLLDEATSALDPRAEGIVQKALDRVSKSRTTLVIAHRLSTVKNADNIVVVSNGQVVEQGTHEELIARDGAYARLIRAQNLNTTHSEENMGKPEDDAKDGSDTILTKPTTNLPGNNNTADTASGKESNSRSLLSALLLITREQRQLYPFIALGILFSFVAAGTWPVQSFLFSKLIDLFAHAASASGESDFYALMFFVLALASLLSYFIIGFVANIISQTVTHRYRLELFERILSMDIEFFDRAQNTSGALASQLSTVPDNLQELISVNVFVMLIMVINLIASSCLALGYGWKLALVMVFGGLPPLIGSGYVRIRLELALNERNDLRFSQSASLAVEAVSSLRTVASLTLESDILQQYAAILHGITRQSILFLGVAMIPYAVSQSIEFLVMALGFWYGSRLMASGEYTTYQFFIIFMSVLFAGQAASQLFGAAGSMTRAKGAVDYLLSLRSQQSVIKETVDNRGEGPSGDHSISLSDVHFRYPGRAESVLKGISMTIPTGSFVACVGHSGSGKSTLISLLERYYDPTAGLIRLGNDDIKRFSPKLYRAHLSLVQQEPRLYPGSVKENILLGMESDASEDYLVGAAKQANLLDFIMSLPDGFETSCGSQGSSFSGGQKQRIAIARALIRNPRVLLLDEATSALDTESERLVQEALDRADQSSGRTTIAVAHRLSTIRNADIIFVFSNGKIVEAGNHEELQRRRGVYHELCMAQSLDKTV</sequence>
<keyword evidence="14" id="KW-0378">Hydrolase</keyword>
<feature type="compositionally biased region" description="Basic and acidic residues" evidence="10">
    <location>
        <begin position="631"/>
        <end position="647"/>
    </location>
</feature>
<dbReference type="Gene3D" id="3.40.50.300">
    <property type="entry name" value="P-loop containing nucleotide triphosphate hydrolases"/>
    <property type="match status" value="2"/>
</dbReference>
<feature type="transmembrane region" description="Helical" evidence="11">
    <location>
        <begin position="954"/>
        <end position="975"/>
    </location>
</feature>
<feature type="transmembrane region" description="Helical" evidence="11">
    <location>
        <begin position="841"/>
        <end position="859"/>
    </location>
</feature>
<feature type="transmembrane region" description="Helical" evidence="11">
    <location>
        <begin position="201"/>
        <end position="222"/>
    </location>
</feature>
<dbReference type="CDD" id="cd03249">
    <property type="entry name" value="ABC_MTABC3_MDL1_MDL2"/>
    <property type="match status" value="1"/>
</dbReference>
<keyword evidence="9 11" id="KW-0472">Membrane</keyword>
<keyword evidence="8 11" id="KW-1133">Transmembrane helix</keyword>